<proteinExistence type="predicted"/>
<dbReference type="PANTHER" id="PTHR45752">
    <property type="entry name" value="LEUCINE-RICH REPEAT-CONTAINING"/>
    <property type="match status" value="1"/>
</dbReference>
<dbReference type="PANTHER" id="PTHR45752:SF195">
    <property type="entry name" value="LEUCINE-RICH REPEAT (LRR) FAMILY PROTEIN-RELATED"/>
    <property type="match status" value="1"/>
</dbReference>
<dbReference type="Proteomes" id="UP000245207">
    <property type="component" value="Unassembled WGS sequence"/>
</dbReference>
<dbReference type="InterPro" id="IPR050715">
    <property type="entry name" value="LRR-SigEffector_domain"/>
</dbReference>
<dbReference type="EMBL" id="PKPP01029376">
    <property type="protein sequence ID" value="PWA24025.1"/>
    <property type="molecule type" value="Genomic_DNA"/>
</dbReference>
<accession>A0A2U1K9G8</accession>
<evidence type="ECO:0000259" key="3">
    <source>
        <dbReference type="Pfam" id="PF23598"/>
    </source>
</evidence>
<dbReference type="AlphaFoldDB" id="A0A2U1K9G8"/>
<keyword evidence="5" id="KW-1185">Reference proteome</keyword>
<dbReference type="InterPro" id="IPR055414">
    <property type="entry name" value="LRR_R13L4/SHOC2-like"/>
</dbReference>
<dbReference type="STRING" id="35608.A0A2U1K9G8"/>
<comment type="caution">
    <text evidence="4">The sequence shown here is derived from an EMBL/GenBank/DDBJ whole genome shotgun (WGS) entry which is preliminary data.</text>
</comment>
<name>A0A2U1K9G8_ARTAN</name>
<evidence type="ECO:0000313" key="4">
    <source>
        <dbReference type="EMBL" id="PWA24025.1"/>
    </source>
</evidence>
<gene>
    <name evidence="4" type="ORF">CTI12_AA628930</name>
</gene>
<organism evidence="4 5">
    <name type="scientific">Artemisia annua</name>
    <name type="common">Sweet wormwood</name>
    <dbReference type="NCBI Taxonomy" id="35608"/>
    <lineage>
        <taxon>Eukaryota</taxon>
        <taxon>Viridiplantae</taxon>
        <taxon>Streptophyta</taxon>
        <taxon>Embryophyta</taxon>
        <taxon>Tracheophyta</taxon>
        <taxon>Spermatophyta</taxon>
        <taxon>Magnoliopsida</taxon>
        <taxon>eudicotyledons</taxon>
        <taxon>Gunneridae</taxon>
        <taxon>Pentapetalae</taxon>
        <taxon>asterids</taxon>
        <taxon>campanulids</taxon>
        <taxon>Asterales</taxon>
        <taxon>Asteraceae</taxon>
        <taxon>Asteroideae</taxon>
        <taxon>Anthemideae</taxon>
        <taxon>Artemisiinae</taxon>
        <taxon>Artemisia</taxon>
    </lineage>
</organism>
<evidence type="ECO:0000256" key="2">
    <source>
        <dbReference type="SAM" id="MobiDB-lite"/>
    </source>
</evidence>
<reference evidence="4 5" key="1">
    <citation type="journal article" date="2018" name="Mol. Plant">
        <title>The genome of Artemisia annua provides insight into the evolution of Asteraceae family and artemisinin biosynthesis.</title>
        <authorList>
            <person name="Shen Q."/>
            <person name="Zhang L."/>
            <person name="Liao Z."/>
            <person name="Wang S."/>
            <person name="Yan T."/>
            <person name="Shi P."/>
            <person name="Liu M."/>
            <person name="Fu X."/>
            <person name="Pan Q."/>
            <person name="Wang Y."/>
            <person name="Lv Z."/>
            <person name="Lu X."/>
            <person name="Zhang F."/>
            <person name="Jiang W."/>
            <person name="Ma Y."/>
            <person name="Chen M."/>
            <person name="Hao X."/>
            <person name="Li L."/>
            <person name="Tang Y."/>
            <person name="Lv G."/>
            <person name="Zhou Y."/>
            <person name="Sun X."/>
            <person name="Brodelius P.E."/>
            <person name="Rose J.K.C."/>
            <person name="Tang K."/>
        </authorList>
    </citation>
    <scope>NUCLEOTIDE SEQUENCE [LARGE SCALE GENOMIC DNA]</scope>
    <source>
        <strain evidence="5">cv. Huhao1</strain>
        <tissue evidence="4">Leaf</tissue>
    </source>
</reference>
<dbReference type="SUPFAM" id="SSF52058">
    <property type="entry name" value="L domain-like"/>
    <property type="match status" value="1"/>
</dbReference>
<dbReference type="Pfam" id="PF23598">
    <property type="entry name" value="LRR_14"/>
    <property type="match status" value="1"/>
</dbReference>
<dbReference type="Gene3D" id="3.80.10.10">
    <property type="entry name" value="Ribonuclease Inhibitor"/>
    <property type="match status" value="2"/>
</dbReference>
<evidence type="ECO:0000313" key="5">
    <source>
        <dbReference type="Proteomes" id="UP000245207"/>
    </source>
</evidence>
<feature type="region of interest" description="Disordered" evidence="2">
    <location>
        <begin position="444"/>
        <end position="476"/>
    </location>
</feature>
<feature type="domain" description="Disease resistance R13L4/SHOC-2-like LRR" evidence="3">
    <location>
        <begin position="243"/>
        <end position="309"/>
    </location>
</feature>
<protein>
    <submittedName>
        <fullName evidence="4">Leucine-rich repeat domain, L domain-like protein</fullName>
    </submittedName>
</protein>
<dbReference type="InterPro" id="IPR032675">
    <property type="entry name" value="LRR_dom_sf"/>
</dbReference>
<evidence type="ECO:0000256" key="1">
    <source>
        <dbReference type="ARBA" id="ARBA00022737"/>
    </source>
</evidence>
<dbReference type="OrthoDB" id="1060944at2759"/>
<keyword evidence="1" id="KW-0677">Repeat</keyword>
<sequence length="532" mass="59727">MVKLQIPDECPKLVALDLSYLRLRNLHLGNTPNLEKLRVHHCTYMVKLQIPAECPKLVNLDLNNNAKLRTLDLGLTPHVERLNLENCCDLEEIDAPVGCMKKVVYLNLNGSGRFKSFEFDKESDSPEVVSLSELHLNAVNRPEFQFSCYYKEDPASSFGNLERLILLGRKDACINLDSFSDIICGLQGLRKLTIERDIPGAPKNLDKLKFLEELRFADIKTLPDNVFTLKHLKSLKIDVSRSWHLKKLPGDIGRLKCLEELSLECREIKTLPGSICKLKHLKSLKIACCDSLEKLPEGIGRLQCLLCLVLEKCKLLQGIPNSICMIKSLRYLSLAHCSSVEELPDEIGLLKCLEELDITGGSDDREDQHKSTSLNKRMMFSSQAIINSMFNVRLNGLLLAQSIIPSTSRSQLKRGAGHVEAASISFFCCNRFDCGFSGMWSEVDGGGRRKNKSPKVQETKKTKIKESPKVQTRSPKNMTEKLKRGAGHVEAASISFFCCNRFDCGFSGMWSEVDGGGRRKNKSMIDFDLLSA</sequence>
<feature type="compositionally biased region" description="Basic and acidic residues" evidence="2">
    <location>
        <begin position="455"/>
        <end position="468"/>
    </location>
</feature>